<dbReference type="Proteomes" id="UP001367508">
    <property type="component" value="Unassembled WGS sequence"/>
</dbReference>
<gene>
    <name evidence="1" type="ORF">VNO77_21812</name>
</gene>
<reference evidence="1 2" key="1">
    <citation type="submission" date="2024-01" db="EMBL/GenBank/DDBJ databases">
        <title>The genomes of 5 underutilized Papilionoideae crops provide insights into root nodulation and disease resistanc.</title>
        <authorList>
            <person name="Jiang F."/>
        </authorList>
    </citation>
    <scope>NUCLEOTIDE SEQUENCE [LARGE SCALE GENOMIC DNA]</scope>
    <source>
        <strain evidence="1">LVBAO_FW01</strain>
        <tissue evidence="1">Leaves</tissue>
    </source>
</reference>
<evidence type="ECO:0008006" key="3">
    <source>
        <dbReference type="Google" id="ProtNLM"/>
    </source>
</evidence>
<keyword evidence="2" id="KW-1185">Reference proteome</keyword>
<protein>
    <recommendedName>
        <fullName evidence="3">Protein PHLOEM PROTEIN 2-LIKE A9-like</fullName>
    </recommendedName>
</protein>
<dbReference type="PANTHER" id="PTHR32278">
    <property type="entry name" value="F-BOX DOMAIN-CONTAINING PROTEIN"/>
    <property type="match status" value="1"/>
</dbReference>
<evidence type="ECO:0000313" key="1">
    <source>
        <dbReference type="EMBL" id="KAK7327723.1"/>
    </source>
</evidence>
<dbReference type="PANTHER" id="PTHR32278:SF2">
    <property type="entry name" value="PROTEIN PHLOEM PROTEIN 2-LIKE A9"/>
    <property type="match status" value="1"/>
</dbReference>
<dbReference type="EMBL" id="JAYMYQ010000005">
    <property type="protein sequence ID" value="KAK7327723.1"/>
    <property type="molecule type" value="Genomic_DNA"/>
</dbReference>
<evidence type="ECO:0000313" key="2">
    <source>
        <dbReference type="Proteomes" id="UP001367508"/>
    </source>
</evidence>
<dbReference type="Pfam" id="PF14299">
    <property type="entry name" value="PP2"/>
    <property type="match status" value="1"/>
</dbReference>
<organism evidence="1 2">
    <name type="scientific">Canavalia gladiata</name>
    <name type="common">Sword bean</name>
    <name type="synonym">Dolichos gladiatus</name>
    <dbReference type="NCBI Taxonomy" id="3824"/>
    <lineage>
        <taxon>Eukaryota</taxon>
        <taxon>Viridiplantae</taxon>
        <taxon>Streptophyta</taxon>
        <taxon>Embryophyta</taxon>
        <taxon>Tracheophyta</taxon>
        <taxon>Spermatophyta</taxon>
        <taxon>Magnoliopsida</taxon>
        <taxon>eudicotyledons</taxon>
        <taxon>Gunneridae</taxon>
        <taxon>Pentapetalae</taxon>
        <taxon>rosids</taxon>
        <taxon>fabids</taxon>
        <taxon>Fabales</taxon>
        <taxon>Fabaceae</taxon>
        <taxon>Papilionoideae</taxon>
        <taxon>50 kb inversion clade</taxon>
        <taxon>NPAAA clade</taxon>
        <taxon>indigoferoid/millettioid clade</taxon>
        <taxon>Phaseoleae</taxon>
        <taxon>Canavalia</taxon>
    </lineage>
</organism>
<sequence>MSSKSPHHTADDRYRSEVGDGYEIKPRGLSIVWGNDSRYWILGEDDSAKLIQVSWLEVSGVVPIKKEGTYRINFHVKVKEDAFGWNGPKVLVMAKVGRKGAYQYKEVTLSAGDSLIIPSSNKPLDIKVENGSDTTIQELYFGLYEVWSGKWKGGLELIKVEVLPIYPRIRYQFMIT</sequence>
<proteinExistence type="predicted"/>
<dbReference type="AlphaFoldDB" id="A0AAN9QDX9"/>
<comment type="caution">
    <text evidence="1">The sequence shown here is derived from an EMBL/GenBank/DDBJ whole genome shotgun (WGS) entry which is preliminary data.</text>
</comment>
<accession>A0AAN9QDX9</accession>
<dbReference type="InterPro" id="IPR025886">
    <property type="entry name" value="PP2-like"/>
</dbReference>
<name>A0AAN9QDX9_CANGL</name>